<dbReference type="RefSeq" id="WP_344168668.1">
    <property type="nucleotide sequence ID" value="NZ_BAAARY010000003.1"/>
</dbReference>
<reference evidence="3" key="1">
    <citation type="journal article" date="2019" name="Int. J. Syst. Evol. Microbiol.">
        <title>The Global Catalogue of Microorganisms (GCM) 10K type strain sequencing project: providing services to taxonomists for standard genome sequencing and annotation.</title>
        <authorList>
            <consortium name="The Broad Institute Genomics Platform"/>
            <consortium name="The Broad Institute Genome Sequencing Center for Infectious Disease"/>
            <person name="Wu L."/>
            <person name="Ma J."/>
        </authorList>
    </citation>
    <scope>NUCLEOTIDE SEQUENCE [LARGE SCALE GENOMIC DNA]</scope>
    <source>
        <strain evidence="3">JCM 3367</strain>
    </source>
</reference>
<evidence type="ECO:0008006" key="4">
    <source>
        <dbReference type="Google" id="ProtNLM"/>
    </source>
</evidence>
<dbReference type="Proteomes" id="UP001499978">
    <property type="component" value="Unassembled WGS sequence"/>
</dbReference>
<proteinExistence type="predicted"/>
<evidence type="ECO:0000313" key="2">
    <source>
        <dbReference type="EMBL" id="GAA2514899.1"/>
    </source>
</evidence>
<dbReference type="InterPro" id="IPR023346">
    <property type="entry name" value="Lysozyme-like_dom_sf"/>
</dbReference>
<keyword evidence="1" id="KW-0472">Membrane</keyword>
<keyword evidence="1" id="KW-1133">Transmembrane helix</keyword>
<feature type="transmembrane region" description="Helical" evidence="1">
    <location>
        <begin position="12"/>
        <end position="29"/>
    </location>
</feature>
<evidence type="ECO:0000313" key="3">
    <source>
        <dbReference type="Proteomes" id="UP001499978"/>
    </source>
</evidence>
<dbReference type="EMBL" id="BAAARY010000003">
    <property type="protein sequence ID" value="GAA2514899.1"/>
    <property type="molecule type" value="Genomic_DNA"/>
</dbReference>
<keyword evidence="1" id="KW-0812">Transmembrane</keyword>
<sequence length="224" mass="24080">MSLLWSRLSARLLSVAILAGALVGGFYLTRDRDEQGQQDAAAIAYERQLVERQLLDQRAAAIAHDVSRQRTAQVNVARKAQAAARAADAAAKKAAAAKAAARKKAAVSGRPVPFVGPIPDSCDEYGGNRAIGCALLLKKGFGLDQMPCLDKLFAKESGWNHRARNNSSGAYGIPQALPGDKMASEGADWRNSPATQIRWGLGYIKGRYDTPCGAWAHSKRTGWY</sequence>
<organism evidence="2 3">
    <name type="scientific">Pilimelia columellifera subsp. columellifera</name>
    <dbReference type="NCBI Taxonomy" id="706583"/>
    <lineage>
        <taxon>Bacteria</taxon>
        <taxon>Bacillati</taxon>
        <taxon>Actinomycetota</taxon>
        <taxon>Actinomycetes</taxon>
        <taxon>Micromonosporales</taxon>
        <taxon>Micromonosporaceae</taxon>
        <taxon>Pilimelia</taxon>
    </lineage>
</organism>
<name>A0ABN3N5N8_9ACTN</name>
<accession>A0ABN3N5N8</accession>
<comment type="caution">
    <text evidence="2">The sequence shown here is derived from an EMBL/GenBank/DDBJ whole genome shotgun (WGS) entry which is preliminary data.</text>
</comment>
<gene>
    <name evidence="2" type="ORF">GCM10010201_08930</name>
</gene>
<protein>
    <recommendedName>
        <fullName evidence="4">Lytic transglycosylase domain-containing protein</fullName>
    </recommendedName>
</protein>
<evidence type="ECO:0000256" key="1">
    <source>
        <dbReference type="SAM" id="Phobius"/>
    </source>
</evidence>
<dbReference type="SUPFAM" id="SSF53955">
    <property type="entry name" value="Lysozyme-like"/>
    <property type="match status" value="1"/>
</dbReference>
<keyword evidence="3" id="KW-1185">Reference proteome</keyword>